<reference evidence="1 2" key="1">
    <citation type="journal article" date="2018" name="Sci. Data">
        <title>The draft genome sequence of cork oak.</title>
        <authorList>
            <person name="Ramos A.M."/>
            <person name="Usie A."/>
            <person name="Barbosa P."/>
            <person name="Barros P.M."/>
            <person name="Capote T."/>
            <person name="Chaves I."/>
            <person name="Simoes F."/>
            <person name="Abreu I."/>
            <person name="Carrasquinho I."/>
            <person name="Faro C."/>
            <person name="Guimaraes J.B."/>
            <person name="Mendonca D."/>
            <person name="Nobrega F."/>
            <person name="Rodrigues L."/>
            <person name="Saibo N.J.M."/>
            <person name="Varela M.C."/>
            <person name="Egas C."/>
            <person name="Matos J."/>
            <person name="Miguel C.M."/>
            <person name="Oliveira M.M."/>
            <person name="Ricardo C.P."/>
            <person name="Goncalves S."/>
        </authorList>
    </citation>
    <scope>NUCLEOTIDE SEQUENCE [LARGE SCALE GENOMIC DNA]</scope>
    <source>
        <strain evidence="2">cv. HL8</strain>
    </source>
</reference>
<dbReference type="Proteomes" id="UP000237347">
    <property type="component" value="Unassembled WGS sequence"/>
</dbReference>
<evidence type="ECO:0000313" key="2">
    <source>
        <dbReference type="Proteomes" id="UP000237347"/>
    </source>
</evidence>
<accession>A0AAW0KAL2</accession>
<proteinExistence type="predicted"/>
<evidence type="ECO:0000313" key="1">
    <source>
        <dbReference type="EMBL" id="KAK7835785.1"/>
    </source>
</evidence>
<comment type="caution">
    <text evidence="1">The sequence shown here is derived from an EMBL/GenBank/DDBJ whole genome shotgun (WGS) entry which is preliminary data.</text>
</comment>
<dbReference type="EMBL" id="PKMF04000364">
    <property type="protein sequence ID" value="KAK7835785.1"/>
    <property type="molecule type" value="Genomic_DNA"/>
</dbReference>
<organism evidence="1 2">
    <name type="scientific">Quercus suber</name>
    <name type="common">Cork oak</name>
    <dbReference type="NCBI Taxonomy" id="58331"/>
    <lineage>
        <taxon>Eukaryota</taxon>
        <taxon>Viridiplantae</taxon>
        <taxon>Streptophyta</taxon>
        <taxon>Embryophyta</taxon>
        <taxon>Tracheophyta</taxon>
        <taxon>Spermatophyta</taxon>
        <taxon>Magnoliopsida</taxon>
        <taxon>eudicotyledons</taxon>
        <taxon>Gunneridae</taxon>
        <taxon>Pentapetalae</taxon>
        <taxon>rosids</taxon>
        <taxon>fabids</taxon>
        <taxon>Fagales</taxon>
        <taxon>Fagaceae</taxon>
        <taxon>Quercus</taxon>
    </lineage>
</organism>
<dbReference type="AlphaFoldDB" id="A0AAW0KAL2"/>
<keyword evidence="2" id="KW-1185">Reference proteome</keyword>
<name>A0AAW0KAL2_QUESU</name>
<sequence length="78" mass="8360">MIQDHGNATNSNSKLGLQQLRKLAFPGVSTLGLALYRHSALASYSELRKVALTVLACPSLGHLPDLNNKSVDILNCSL</sequence>
<protein>
    <submittedName>
        <fullName evidence="1">Uncharacterized protein</fullName>
    </submittedName>
</protein>
<gene>
    <name evidence="1" type="ORF">CFP56_023103</name>
</gene>